<dbReference type="EMBL" id="JACJTB010000033">
    <property type="protein sequence ID" value="MBD2596875.1"/>
    <property type="molecule type" value="Genomic_DNA"/>
</dbReference>
<dbReference type="Pfam" id="PF07452">
    <property type="entry name" value="CHRD"/>
    <property type="match status" value="1"/>
</dbReference>
<proteinExistence type="predicted"/>
<gene>
    <name evidence="3" type="ORF">H6G74_21435</name>
</gene>
<comment type="caution">
    <text evidence="3">The sequence shown here is derived from an EMBL/GenBank/DDBJ whole genome shotgun (WGS) entry which is preliminary data.</text>
</comment>
<evidence type="ECO:0000313" key="4">
    <source>
        <dbReference type="Proteomes" id="UP000603457"/>
    </source>
</evidence>
<evidence type="ECO:0000313" key="3">
    <source>
        <dbReference type="EMBL" id="MBD2596875.1"/>
    </source>
</evidence>
<protein>
    <submittedName>
        <fullName evidence="3">CHRD domain-containing protein</fullName>
    </submittedName>
</protein>
<dbReference type="InterPro" id="IPR010895">
    <property type="entry name" value="CHRD"/>
</dbReference>
<keyword evidence="4" id="KW-1185">Reference proteome</keyword>
<reference evidence="3 4" key="1">
    <citation type="journal article" date="2020" name="ISME J.">
        <title>Comparative genomics reveals insights into cyanobacterial evolution and habitat adaptation.</title>
        <authorList>
            <person name="Chen M.Y."/>
            <person name="Teng W.K."/>
            <person name="Zhao L."/>
            <person name="Hu C.X."/>
            <person name="Zhou Y.K."/>
            <person name="Han B.P."/>
            <person name="Song L.R."/>
            <person name="Shu W.S."/>
        </authorList>
    </citation>
    <scope>NUCLEOTIDE SEQUENCE [LARGE SCALE GENOMIC DNA]</scope>
    <source>
        <strain evidence="3 4">FACHB-130</strain>
    </source>
</reference>
<evidence type="ECO:0000256" key="1">
    <source>
        <dbReference type="SAM" id="MobiDB-lite"/>
    </source>
</evidence>
<feature type="domain" description="CHRD" evidence="2">
    <location>
        <begin position="88"/>
        <end position="229"/>
    </location>
</feature>
<evidence type="ECO:0000259" key="2">
    <source>
        <dbReference type="Pfam" id="PF07452"/>
    </source>
</evidence>
<accession>A0ABR8G102</accession>
<name>A0ABR8G102_9NOSO</name>
<feature type="compositionally biased region" description="Polar residues" evidence="1">
    <location>
        <begin position="80"/>
        <end position="89"/>
    </location>
</feature>
<sequence>MAVMQFIKTIFTTLMYLAIFTLFSIFVQPVNQAVALSQSSNIKLDPSKGKEIGFVYEAFLSPLQEPDDEENTPKIAPPSLKSTAPSIPRNQRKSHGHGIVKFTKDLSKAFVDVQVAGVNLKDIVMFHIHCGKPDVLGPIQVDFALTGDIKQNFADGHFSAEVTDEIIEKTANSAKDLLGLYTLGCPIESGKPDKVKTIAGMAHYGRRSELYFNLHTKGQTFYGDIRGQLHPVEN</sequence>
<organism evidence="3 4">
    <name type="scientific">Nostoc spongiaeforme FACHB-130</name>
    <dbReference type="NCBI Taxonomy" id="1357510"/>
    <lineage>
        <taxon>Bacteria</taxon>
        <taxon>Bacillati</taxon>
        <taxon>Cyanobacteriota</taxon>
        <taxon>Cyanophyceae</taxon>
        <taxon>Nostocales</taxon>
        <taxon>Nostocaceae</taxon>
        <taxon>Nostoc</taxon>
    </lineage>
</organism>
<dbReference type="Proteomes" id="UP000603457">
    <property type="component" value="Unassembled WGS sequence"/>
</dbReference>
<feature type="region of interest" description="Disordered" evidence="1">
    <location>
        <begin position="64"/>
        <end position="95"/>
    </location>
</feature>